<dbReference type="PANTHER" id="PTHR12035:SF139">
    <property type="entry name" value="IG-LIKE DOMAIN-CONTAINING PROTEIN"/>
    <property type="match status" value="1"/>
</dbReference>
<gene>
    <name evidence="16" type="primary">LOC100714284</name>
</gene>
<evidence type="ECO:0000256" key="14">
    <source>
        <dbReference type="SAM" id="SignalP"/>
    </source>
</evidence>
<evidence type="ECO:0000313" key="17">
    <source>
        <dbReference type="Proteomes" id="UP000005447"/>
    </source>
</evidence>
<dbReference type="SMART" id="SM00409">
    <property type="entry name" value="IG"/>
    <property type="match status" value="3"/>
</dbReference>
<dbReference type="InterPro" id="IPR003598">
    <property type="entry name" value="Ig_sub2"/>
</dbReference>
<dbReference type="GO" id="GO:0007155">
    <property type="term" value="P:cell adhesion"/>
    <property type="evidence" value="ECO:0007669"/>
    <property type="project" value="UniProtKB-KW"/>
</dbReference>
<evidence type="ECO:0000259" key="15">
    <source>
        <dbReference type="PROSITE" id="PS50835"/>
    </source>
</evidence>
<keyword evidence="17" id="KW-1185">Reference proteome</keyword>
<dbReference type="GO" id="GO:0005886">
    <property type="term" value="C:plasma membrane"/>
    <property type="evidence" value="ECO:0007669"/>
    <property type="project" value="TreeGrafter"/>
</dbReference>
<sequence length="557" mass="60892">MLWLLLLPLLWEGSLAAHTPGFQLTVPESVAVQEGQNISIPCNVSYPMKEWNSSTPALGYWFKKGANVHQDPPVATNDQHRPVLKETRGRFLLLGDPRTCNCSLHIRDAQNRDTGVYFFRMERGRYVRYSYIQDQLCVSVMALTETPTIRISGTLESGHPGSITCEMPWPCEQRTPPTFSWIGENLTGTLGPKTPRSSVLTITPQPQDHGTNLTCQVTFPGAAVTVHKTVQLNVSYAPRNMTIQVFQGNGTGPKALSNGSWFHVQEGQTLHLVCAVDSNPPATLSWTRGSLILQHSQQAHHGVLELPLVEPEDDGKYVCRAQHRLGSLRVSVSLFVRSSLQLLGPWCSWETEGLHCSCSSHAWPAPSLGWWLGERLLEGNISNASLTVSTSSAGSWTNISLSLREELCSSLKLSCQAWNPHGTQSVTVLLLPEKPGPRTGAVQGAIGGAGVVVLLAVCLCFIFFMVKTYRQKLSVRHASGDVTHPVTSTVFLGHLNASTSLADSAVGDAPAHPTAEAAGEEQEPHYASLIFQGLRPWKPQVQEDSSTTVYSEIRVQK</sequence>
<dbReference type="Pfam" id="PF00047">
    <property type="entry name" value="ig"/>
    <property type="match status" value="1"/>
</dbReference>
<keyword evidence="8 13" id="KW-0472">Membrane</keyword>
<comment type="similarity">
    <text evidence="12">Belongs to the immunoglobulin superfamily. SIGLEC (sialic acid binding Ig-like lectin) family.</text>
</comment>
<dbReference type="GO" id="GO:0030246">
    <property type="term" value="F:carbohydrate binding"/>
    <property type="evidence" value="ECO:0007669"/>
    <property type="project" value="UniProtKB-KW"/>
</dbReference>
<dbReference type="eggNOG" id="ENOG502S41V">
    <property type="taxonomic scope" value="Eukaryota"/>
</dbReference>
<reference evidence="16" key="2">
    <citation type="submission" date="2025-08" db="UniProtKB">
        <authorList>
            <consortium name="Ensembl"/>
        </authorList>
    </citation>
    <scope>IDENTIFICATION</scope>
    <source>
        <strain evidence="16">2N</strain>
    </source>
</reference>
<dbReference type="PROSITE" id="PS50835">
    <property type="entry name" value="IG_LIKE"/>
    <property type="match status" value="3"/>
</dbReference>
<feature type="domain" description="Ig-like" evidence="15">
    <location>
        <begin position="20"/>
        <end position="117"/>
    </location>
</feature>
<evidence type="ECO:0000256" key="10">
    <source>
        <dbReference type="ARBA" id="ARBA00023180"/>
    </source>
</evidence>
<comment type="subcellular location">
    <subcellularLocation>
        <location evidence="1">Membrane</location>
        <topology evidence="1">Single-pass type I membrane protein</topology>
    </subcellularLocation>
</comment>
<dbReference type="Ensembl" id="ENSCPOT00000003524.3">
    <property type="protein sequence ID" value="ENSCPOP00000003145.3"/>
    <property type="gene ID" value="ENSCPOG00000003480.4"/>
</dbReference>
<dbReference type="InterPro" id="IPR013151">
    <property type="entry name" value="Immunoglobulin_dom"/>
</dbReference>
<evidence type="ECO:0000256" key="7">
    <source>
        <dbReference type="ARBA" id="ARBA00022989"/>
    </source>
</evidence>
<reference evidence="17" key="1">
    <citation type="journal article" date="2011" name="Nature">
        <title>A high-resolution map of human evolutionary constraint using 29 mammals.</title>
        <authorList>
            <person name="Lindblad-Toh K."/>
            <person name="Garber M."/>
            <person name="Zuk O."/>
            <person name="Lin M.F."/>
            <person name="Parker B.J."/>
            <person name="Washietl S."/>
            <person name="Kheradpour P."/>
            <person name="Ernst J."/>
            <person name="Jordan G."/>
            <person name="Mauceli E."/>
            <person name="Ward L.D."/>
            <person name="Lowe C.B."/>
            <person name="Holloway A.K."/>
            <person name="Clamp M."/>
            <person name="Gnerre S."/>
            <person name="Alfoldi J."/>
            <person name="Beal K."/>
            <person name="Chang J."/>
            <person name="Clawson H."/>
            <person name="Cuff J."/>
            <person name="Di Palma F."/>
            <person name="Fitzgerald S."/>
            <person name="Flicek P."/>
            <person name="Guttman M."/>
            <person name="Hubisz M.J."/>
            <person name="Jaffe D.B."/>
            <person name="Jungreis I."/>
            <person name="Kent W.J."/>
            <person name="Kostka D."/>
            <person name="Lara M."/>
            <person name="Martins A.L."/>
            <person name="Massingham T."/>
            <person name="Moltke I."/>
            <person name="Raney B.J."/>
            <person name="Rasmussen M.D."/>
            <person name="Robinson J."/>
            <person name="Stark A."/>
            <person name="Vilella A.J."/>
            <person name="Wen J."/>
            <person name="Xie X."/>
            <person name="Zody M.C."/>
            <person name="Baldwin J."/>
            <person name="Bloom T."/>
            <person name="Chin C.W."/>
            <person name="Heiman D."/>
            <person name="Nicol R."/>
            <person name="Nusbaum C."/>
            <person name="Young S."/>
            <person name="Wilkinson J."/>
            <person name="Worley K.C."/>
            <person name="Kovar C.L."/>
            <person name="Muzny D.M."/>
            <person name="Gibbs R.A."/>
            <person name="Cree A."/>
            <person name="Dihn H.H."/>
            <person name="Fowler G."/>
            <person name="Jhangiani S."/>
            <person name="Joshi V."/>
            <person name="Lee S."/>
            <person name="Lewis L.R."/>
            <person name="Nazareth L.V."/>
            <person name="Okwuonu G."/>
            <person name="Santibanez J."/>
            <person name="Warren W.C."/>
            <person name="Mardis E.R."/>
            <person name="Weinstock G.M."/>
            <person name="Wilson R.K."/>
            <person name="Delehaunty K."/>
            <person name="Dooling D."/>
            <person name="Fronik C."/>
            <person name="Fulton L."/>
            <person name="Fulton B."/>
            <person name="Graves T."/>
            <person name="Minx P."/>
            <person name="Sodergren E."/>
            <person name="Birney E."/>
            <person name="Margulies E.H."/>
            <person name="Herrero J."/>
            <person name="Green E.D."/>
            <person name="Haussler D."/>
            <person name="Siepel A."/>
            <person name="Goldman N."/>
            <person name="Pollard K.S."/>
            <person name="Pedersen J.S."/>
            <person name="Lander E.S."/>
            <person name="Kellis M."/>
        </authorList>
    </citation>
    <scope>NUCLEOTIDE SEQUENCE [LARGE SCALE GENOMIC DNA]</scope>
    <source>
        <strain evidence="17">2N</strain>
    </source>
</reference>
<dbReference type="SUPFAM" id="SSF48726">
    <property type="entry name" value="Immunoglobulin"/>
    <property type="match status" value="4"/>
</dbReference>
<dbReference type="InterPro" id="IPR051036">
    <property type="entry name" value="SIGLEC"/>
</dbReference>
<dbReference type="VEuPathDB" id="HostDB:ENSCPOG00000003480"/>
<dbReference type="FunFam" id="2.60.40.10:FF:000829">
    <property type="entry name" value="Sialic acid-binding Ig-like lectin 8"/>
    <property type="match status" value="1"/>
</dbReference>
<keyword evidence="4" id="KW-0430">Lectin</keyword>
<dbReference type="InParanoid" id="H0V0Z2"/>
<feature type="domain" description="Ig-like" evidence="15">
    <location>
        <begin position="147"/>
        <end position="231"/>
    </location>
</feature>
<dbReference type="InterPro" id="IPR003599">
    <property type="entry name" value="Ig_sub"/>
</dbReference>
<evidence type="ECO:0000256" key="3">
    <source>
        <dbReference type="ARBA" id="ARBA00022729"/>
    </source>
</evidence>
<dbReference type="RefSeq" id="XP_003465443.2">
    <property type="nucleotide sequence ID" value="XM_003465395.5"/>
</dbReference>
<dbReference type="FunCoup" id="H0V0Z2">
    <property type="interactions" value="156"/>
</dbReference>
<dbReference type="Proteomes" id="UP000005447">
    <property type="component" value="Unassembled WGS sequence"/>
</dbReference>
<feature type="transmembrane region" description="Helical" evidence="13">
    <location>
        <begin position="444"/>
        <end position="466"/>
    </location>
</feature>
<feature type="domain" description="Ig-like" evidence="15">
    <location>
        <begin position="253"/>
        <end position="333"/>
    </location>
</feature>
<keyword evidence="2 13" id="KW-0812">Transmembrane</keyword>
<dbReference type="GeneTree" id="ENSGT01150000286907"/>
<evidence type="ECO:0000256" key="2">
    <source>
        <dbReference type="ARBA" id="ARBA00022692"/>
    </source>
</evidence>
<dbReference type="OrthoDB" id="10012075at2759"/>
<evidence type="ECO:0000256" key="5">
    <source>
        <dbReference type="ARBA" id="ARBA00022737"/>
    </source>
</evidence>
<dbReference type="GO" id="GO:0033691">
    <property type="term" value="F:sialic acid binding"/>
    <property type="evidence" value="ECO:0007669"/>
    <property type="project" value="TreeGrafter"/>
</dbReference>
<dbReference type="KEGG" id="cpoc:100714284"/>
<dbReference type="Pfam" id="PF13927">
    <property type="entry name" value="Ig_3"/>
    <property type="match status" value="1"/>
</dbReference>
<dbReference type="OMA" id="SITCEMP"/>
<dbReference type="InterPro" id="IPR013783">
    <property type="entry name" value="Ig-like_fold"/>
</dbReference>
<keyword evidence="10" id="KW-0325">Glycoprotein</keyword>
<dbReference type="AlphaFoldDB" id="H0V0Z2"/>
<evidence type="ECO:0000256" key="12">
    <source>
        <dbReference type="ARBA" id="ARBA00038361"/>
    </source>
</evidence>
<evidence type="ECO:0000256" key="4">
    <source>
        <dbReference type="ARBA" id="ARBA00022734"/>
    </source>
</evidence>
<organism evidence="16 17">
    <name type="scientific">Cavia porcellus</name>
    <name type="common">Guinea pig</name>
    <dbReference type="NCBI Taxonomy" id="10141"/>
    <lineage>
        <taxon>Eukaryota</taxon>
        <taxon>Metazoa</taxon>
        <taxon>Chordata</taxon>
        <taxon>Craniata</taxon>
        <taxon>Vertebrata</taxon>
        <taxon>Euteleostomi</taxon>
        <taxon>Mammalia</taxon>
        <taxon>Eutheria</taxon>
        <taxon>Euarchontoglires</taxon>
        <taxon>Glires</taxon>
        <taxon>Rodentia</taxon>
        <taxon>Hystricomorpha</taxon>
        <taxon>Caviidae</taxon>
        <taxon>Cavia</taxon>
    </lineage>
</organism>
<dbReference type="InterPro" id="IPR007110">
    <property type="entry name" value="Ig-like_dom"/>
</dbReference>
<feature type="chain" id="PRO_5011551048" description="Ig-like domain-containing protein" evidence="14">
    <location>
        <begin position="17"/>
        <end position="557"/>
    </location>
</feature>
<dbReference type="GO" id="GO:0031348">
    <property type="term" value="P:negative regulation of defense response"/>
    <property type="evidence" value="ECO:0007669"/>
    <property type="project" value="UniProtKB-ARBA"/>
</dbReference>
<evidence type="ECO:0000256" key="13">
    <source>
        <dbReference type="SAM" id="Phobius"/>
    </source>
</evidence>
<dbReference type="InterPro" id="IPR013106">
    <property type="entry name" value="Ig_V-set"/>
</dbReference>
<reference evidence="16" key="3">
    <citation type="submission" date="2025-09" db="UniProtKB">
        <authorList>
            <consortium name="Ensembl"/>
        </authorList>
    </citation>
    <scope>IDENTIFICATION</scope>
    <source>
        <strain evidence="16">2N</strain>
    </source>
</reference>
<name>H0V0Z2_CAVPO</name>
<protein>
    <recommendedName>
        <fullName evidence="15">Ig-like domain-containing protein</fullName>
    </recommendedName>
</protein>
<dbReference type="InterPro" id="IPR036179">
    <property type="entry name" value="Ig-like_dom_sf"/>
</dbReference>
<dbReference type="InterPro" id="IPR003006">
    <property type="entry name" value="Ig/MHC_CS"/>
</dbReference>
<dbReference type="PANTHER" id="PTHR12035">
    <property type="entry name" value="SIALIC ACID BINDING IMMUNOGLOBULIN-LIKE LECTIN"/>
    <property type="match status" value="1"/>
</dbReference>
<dbReference type="Gene3D" id="2.60.40.10">
    <property type="entry name" value="Immunoglobulins"/>
    <property type="match status" value="4"/>
</dbReference>
<evidence type="ECO:0000256" key="6">
    <source>
        <dbReference type="ARBA" id="ARBA00022889"/>
    </source>
</evidence>
<dbReference type="GeneID" id="100714284"/>
<evidence type="ECO:0000256" key="9">
    <source>
        <dbReference type="ARBA" id="ARBA00023157"/>
    </source>
</evidence>
<keyword evidence="9" id="KW-1015">Disulfide bond</keyword>
<evidence type="ECO:0000256" key="11">
    <source>
        <dbReference type="ARBA" id="ARBA00023319"/>
    </source>
</evidence>
<evidence type="ECO:0000256" key="1">
    <source>
        <dbReference type="ARBA" id="ARBA00004479"/>
    </source>
</evidence>
<accession>H0V0Z2</accession>
<dbReference type="EMBL" id="AAKN02046380">
    <property type="status" value="NOT_ANNOTATED_CDS"/>
    <property type="molecule type" value="Genomic_DNA"/>
</dbReference>
<keyword evidence="11" id="KW-0393">Immunoglobulin domain</keyword>
<keyword evidence="3 14" id="KW-0732">Signal</keyword>
<dbReference type="Pfam" id="PF07686">
    <property type="entry name" value="V-set"/>
    <property type="match status" value="1"/>
</dbReference>
<keyword evidence="7 13" id="KW-1133">Transmembrane helix</keyword>
<evidence type="ECO:0000256" key="8">
    <source>
        <dbReference type="ARBA" id="ARBA00023136"/>
    </source>
</evidence>
<dbReference type="SMART" id="SM00408">
    <property type="entry name" value="IGc2"/>
    <property type="match status" value="1"/>
</dbReference>
<dbReference type="STRING" id="10141.ENSCPOP00000003145"/>
<dbReference type="PROSITE" id="PS00290">
    <property type="entry name" value="IG_MHC"/>
    <property type="match status" value="1"/>
</dbReference>
<feature type="signal peptide" evidence="14">
    <location>
        <begin position="1"/>
        <end position="16"/>
    </location>
</feature>
<dbReference type="HOGENOM" id="CLU_024444_5_1_1"/>
<proteinExistence type="inferred from homology"/>
<evidence type="ECO:0000313" key="16">
    <source>
        <dbReference type="Ensembl" id="ENSCPOP00000003145.3"/>
    </source>
</evidence>
<keyword evidence="6" id="KW-0130">Cell adhesion</keyword>
<keyword evidence="5" id="KW-0677">Repeat</keyword>